<dbReference type="VEuPathDB" id="FungiDB:P174DRAFT_421445"/>
<feature type="region of interest" description="Disordered" evidence="4">
    <location>
        <begin position="1"/>
        <end position="39"/>
    </location>
</feature>
<reference evidence="6" key="1">
    <citation type="journal article" date="2018" name="Proc. Natl. Acad. Sci. U.S.A.">
        <title>Linking secondary metabolites to gene clusters through genome sequencing of six diverse Aspergillus species.</title>
        <authorList>
            <person name="Kaerboelling I."/>
            <person name="Vesth T.C."/>
            <person name="Frisvad J.C."/>
            <person name="Nybo J.L."/>
            <person name="Theobald S."/>
            <person name="Kuo A."/>
            <person name="Bowyer P."/>
            <person name="Matsuda Y."/>
            <person name="Mondo S."/>
            <person name="Lyhne E.K."/>
            <person name="Kogle M.E."/>
            <person name="Clum A."/>
            <person name="Lipzen A."/>
            <person name="Salamov A."/>
            <person name="Ngan C.Y."/>
            <person name="Daum C."/>
            <person name="Chiniquy J."/>
            <person name="Barry K."/>
            <person name="LaButti K."/>
            <person name="Haridas S."/>
            <person name="Simmons B.A."/>
            <person name="Magnuson J.K."/>
            <person name="Mortensen U.H."/>
            <person name="Larsen T.O."/>
            <person name="Grigoriev I.V."/>
            <person name="Baker S.E."/>
            <person name="Andersen M.R."/>
        </authorList>
    </citation>
    <scope>NUCLEOTIDE SEQUENCE [LARGE SCALE GENOMIC DNA]</scope>
    <source>
        <strain evidence="6">IBT 16806</strain>
    </source>
</reference>
<proteinExistence type="predicted"/>
<dbReference type="OrthoDB" id="4454093at2759"/>
<evidence type="ECO:0000313" key="6">
    <source>
        <dbReference type="Proteomes" id="UP000234474"/>
    </source>
</evidence>
<keyword evidence="2 3" id="KW-0040">ANK repeat</keyword>
<dbReference type="AlphaFoldDB" id="A0A2I1C419"/>
<dbReference type="EMBL" id="MSZS01000005">
    <property type="protein sequence ID" value="PKX92376.1"/>
    <property type="molecule type" value="Genomic_DNA"/>
</dbReference>
<gene>
    <name evidence="5" type="ORF">P174DRAFT_421445</name>
</gene>
<keyword evidence="1" id="KW-0677">Repeat</keyword>
<dbReference type="Pfam" id="PF12796">
    <property type="entry name" value="Ank_2"/>
    <property type="match status" value="1"/>
</dbReference>
<sequence length="204" mass="22462">MNNTQVDQPSPPQSVHDSEDESPPGPEHASTDGEPLWDMEASDSDFYTYGAKALREVVLRSGHHGYSEIKAMLDNGRVEVEEKGPDGRTALSVTIQERMYDIVELLLKKGADPNTREDRNRTPFFWATTRSIGGTMQGIFAFRSSYNVMIELLLQAGADPNLTDDEGNSPLALAAAIGNEEFVKLVVESGLAKINTQGTRRKLH</sequence>
<dbReference type="PROSITE" id="PS50297">
    <property type="entry name" value="ANK_REP_REGION"/>
    <property type="match status" value="2"/>
</dbReference>
<dbReference type="PANTHER" id="PTHR24134">
    <property type="entry name" value="ANKYRIN REPEAT-CONTAINING PROTEIN DDB_G0279043"/>
    <property type="match status" value="1"/>
</dbReference>
<keyword evidence="6" id="KW-1185">Reference proteome</keyword>
<feature type="repeat" description="ANK" evidence="3">
    <location>
        <begin position="166"/>
        <end position="190"/>
    </location>
</feature>
<dbReference type="SMART" id="SM00248">
    <property type="entry name" value="ANK"/>
    <property type="match status" value="3"/>
</dbReference>
<dbReference type="PANTHER" id="PTHR24134:SF9">
    <property type="entry name" value="ANKYRIN REPEAT AND SOCS BOX PROTEIN 8"/>
    <property type="match status" value="1"/>
</dbReference>
<dbReference type="Gene3D" id="1.25.40.20">
    <property type="entry name" value="Ankyrin repeat-containing domain"/>
    <property type="match status" value="1"/>
</dbReference>
<dbReference type="InterPro" id="IPR002110">
    <property type="entry name" value="Ankyrin_rpt"/>
</dbReference>
<organism evidence="5 6">
    <name type="scientific">Aspergillus novofumigatus (strain IBT 16806)</name>
    <dbReference type="NCBI Taxonomy" id="1392255"/>
    <lineage>
        <taxon>Eukaryota</taxon>
        <taxon>Fungi</taxon>
        <taxon>Dikarya</taxon>
        <taxon>Ascomycota</taxon>
        <taxon>Pezizomycotina</taxon>
        <taxon>Eurotiomycetes</taxon>
        <taxon>Eurotiomycetidae</taxon>
        <taxon>Eurotiales</taxon>
        <taxon>Aspergillaceae</taxon>
        <taxon>Aspergillus</taxon>
        <taxon>Aspergillus subgen. Fumigati</taxon>
    </lineage>
</organism>
<dbReference type="PROSITE" id="PS50088">
    <property type="entry name" value="ANK_REPEAT"/>
    <property type="match status" value="2"/>
</dbReference>
<accession>A0A2I1C419</accession>
<dbReference type="InterPro" id="IPR036770">
    <property type="entry name" value="Ankyrin_rpt-contain_sf"/>
</dbReference>
<evidence type="ECO:0000256" key="2">
    <source>
        <dbReference type="ARBA" id="ARBA00023043"/>
    </source>
</evidence>
<dbReference type="STRING" id="1392255.A0A2I1C419"/>
<protein>
    <submittedName>
        <fullName evidence="5">Ankyrin</fullName>
    </submittedName>
</protein>
<dbReference type="SUPFAM" id="SSF48403">
    <property type="entry name" value="Ankyrin repeat"/>
    <property type="match status" value="1"/>
</dbReference>
<dbReference type="GeneID" id="36532276"/>
<dbReference type="Proteomes" id="UP000234474">
    <property type="component" value="Unassembled WGS sequence"/>
</dbReference>
<evidence type="ECO:0000313" key="5">
    <source>
        <dbReference type="EMBL" id="PKX92376.1"/>
    </source>
</evidence>
<feature type="repeat" description="ANK" evidence="3">
    <location>
        <begin position="86"/>
        <end position="118"/>
    </location>
</feature>
<comment type="caution">
    <text evidence="5">The sequence shown here is derived from an EMBL/GenBank/DDBJ whole genome shotgun (WGS) entry which is preliminary data.</text>
</comment>
<dbReference type="RefSeq" id="XP_024680971.1">
    <property type="nucleotide sequence ID" value="XM_024824951.1"/>
</dbReference>
<evidence type="ECO:0000256" key="3">
    <source>
        <dbReference type="PROSITE-ProRule" id="PRU00023"/>
    </source>
</evidence>
<dbReference type="Pfam" id="PF00023">
    <property type="entry name" value="Ank"/>
    <property type="match status" value="1"/>
</dbReference>
<name>A0A2I1C419_ASPN1</name>
<evidence type="ECO:0000256" key="4">
    <source>
        <dbReference type="SAM" id="MobiDB-lite"/>
    </source>
</evidence>
<evidence type="ECO:0000256" key="1">
    <source>
        <dbReference type="ARBA" id="ARBA00022737"/>
    </source>
</evidence>